<dbReference type="RefSeq" id="WP_224194964.1">
    <property type="nucleotide sequence ID" value="NZ_JAIRAU010000040.1"/>
</dbReference>
<protein>
    <recommendedName>
        <fullName evidence="4">Lipoprotein</fullName>
    </recommendedName>
</protein>
<evidence type="ECO:0000256" key="1">
    <source>
        <dbReference type="SAM" id="MobiDB-lite"/>
    </source>
</evidence>
<feature type="compositionally biased region" description="Pro residues" evidence="1">
    <location>
        <begin position="32"/>
        <end position="46"/>
    </location>
</feature>
<dbReference type="PROSITE" id="PS51257">
    <property type="entry name" value="PROKAR_LIPOPROTEIN"/>
    <property type="match status" value="1"/>
</dbReference>
<keyword evidence="3" id="KW-1185">Reference proteome</keyword>
<evidence type="ECO:0000313" key="2">
    <source>
        <dbReference type="EMBL" id="MBZ5713219.1"/>
    </source>
</evidence>
<feature type="region of interest" description="Disordered" evidence="1">
    <location>
        <begin position="30"/>
        <end position="67"/>
    </location>
</feature>
<sequence length="108" mass="10989">MRPSGPSSRRSTRSVLVVLLGLLAFGGCVDKTPPPLWPTPPPPPMATPIGVPDRPTSAGGGQGSEHEAALTEVVAPALAAPETAVVEPGKPPEQPGALGPWQPGRAHR</sequence>
<name>A0ABS7TY79_9BACT</name>
<evidence type="ECO:0000313" key="3">
    <source>
        <dbReference type="Proteomes" id="UP001139031"/>
    </source>
</evidence>
<dbReference type="EMBL" id="JAIRAU010000040">
    <property type="protein sequence ID" value="MBZ5713219.1"/>
    <property type="molecule type" value="Genomic_DNA"/>
</dbReference>
<feature type="region of interest" description="Disordered" evidence="1">
    <location>
        <begin position="79"/>
        <end position="108"/>
    </location>
</feature>
<accession>A0ABS7TY79</accession>
<proteinExistence type="predicted"/>
<dbReference type="Proteomes" id="UP001139031">
    <property type="component" value="Unassembled WGS sequence"/>
</dbReference>
<comment type="caution">
    <text evidence="2">The sequence shown here is derived from an EMBL/GenBank/DDBJ whole genome shotgun (WGS) entry which is preliminary data.</text>
</comment>
<evidence type="ECO:0008006" key="4">
    <source>
        <dbReference type="Google" id="ProtNLM"/>
    </source>
</evidence>
<organism evidence="2 3">
    <name type="scientific">Nannocystis pusilla</name>
    <dbReference type="NCBI Taxonomy" id="889268"/>
    <lineage>
        <taxon>Bacteria</taxon>
        <taxon>Pseudomonadati</taxon>
        <taxon>Myxococcota</taxon>
        <taxon>Polyangia</taxon>
        <taxon>Nannocystales</taxon>
        <taxon>Nannocystaceae</taxon>
        <taxon>Nannocystis</taxon>
    </lineage>
</organism>
<reference evidence="2" key="1">
    <citation type="submission" date="2021-08" db="EMBL/GenBank/DDBJ databases">
        <authorList>
            <person name="Stevens D.C."/>
        </authorList>
    </citation>
    <scope>NUCLEOTIDE SEQUENCE</scope>
    <source>
        <strain evidence="2">DSM 53165</strain>
    </source>
</reference>
<gene>
    <name evidence="2" type="ORF">K7C98_28625</name>
</gene>